<evidence type="ECO:0000313" key="6">
    <source>
        <dbReference type="Ensembl" id="ENSECRP00000016441.1"/>
    </source>
</evidence>
<keyword evidence="7" id="KW-1185">Reference proteome</keyword>
<accession>A0A8C4SHA7</accession>
<evidence type="ECO:0000313" key="7">
    <source>
        <dbReference type="Proteomes" id="UP000694620"/>
    </source>
</evidence>
<dbReference type="SUPFAM" id="SSF54928">
    <property type="entry name" value="RNA-binding domain, RBD"/>
    <property type="match status" value="2"/>
</dbReference>
<dbReference type="InterPro" id="IPR012337">
    <property type="entry name" value="RNaseH-like_sf"/>
</dbReference>
<dbReference type="Gene3D" id="3.30.420.10">
    <property type="entry name" value="Ribonuclease H-like superfamily/Ribonuclease H"/>
    <property type="match status" value="1"/>
</dbReference>
<dbReference type="InterPro" id="IPR034922">
    <property type="entry name" value="REX1-like_exo"/>
</dbReference>
<evidence type="ECO:0000256" key="1">
    <source>
        <dbReference type="ARBA" id="ARBA00022722"/>
    </source>
</evidence>
<reference evidence="6" key="2">
    <citation type="submission" date="2025-08" db="UniProtKB">
        <authorList>
            <consortium name="Ensembl"/>
        </authorList>
    </citation>
    <scope>IDENTIFICATION</scope>
</reference>
<reference evidence="6" key="3">
    <citation type="submission" date="2025-09" db="UniProtKB">
        <authorList>
            <consortium name="Ensembl"/>
        </authorList>
    </citation>
    <scope>IDENTIFICATION</scope>
</reference>
<evidence type="ECO:0000256" key="4">
    <source>
        <dbReference type="PROSITE-ProRule" id="PRU00176"/>
    </source>
</evidence>
<evidence type="ECO:0000256" key="2">
    <source>
        <dbReference type="ARBA" id="ARBA00022801"/>
    </source>
</evidence>
<dbReference type="SUPFAM" id="SSF53098">
    <property type="entry name" value="Ribonuclease H-like"/>
    <property type="match status" value="1"/>
</dbReference>
<keyword evidence="2" id="KW-0378">Hydrolase</keyword>
<keyword evidence="1" id="KW-0540">Nuclease</keyword>
<dbReference type="GO" id="GO:0004527">
    <property type="term" value="F:exonuclease activity"/>
    <property type="evidence" value="ECO:0007669"/>
    <property type="project" value="UniProtKB-KW"/>
</dbReference>
<dbReference type="Pfam" id="PF00929">
    <property type="entry name" value="RNase_T"/>
    <property type="match status" value="1"/>
</dbReference>
<dbReference type="FunFam" id="3.30.420.10:FF:000175">
    <property type="entry name" value="RNA exonuclease 5"/>
    <property type="match status" value="1"/>
</dbReference>
<evidence type="ECO:0000256" key="3">
    <source>
        <dbReference type="ARBA" id="ARBA00022839"/>
    </source>
</evidence>
<protein>
    <submittedName>
        <fullName evidence="6">RNA exonuclease 5</fullName>
    </submittedName>
</protein>
<feature type="domain" description="RRM" evidence="5">
    <location>
        <begin position="617"/>
        <end position="693"/>
    </location>
</feature>
<dbReference type="InterPro" id="IPR035979">
    <property type="entry name" value="RBD_domain_sf"/>
</dbReference>
<dbReference type="Pfam" id="PF00076">
    <property type="entry name" value="RRM_1"/>
    <property type="match status" value="2"/>
</dbReference>
<dbReference type="InterPro" id="IPR036397">
    <property type="entry name" value="RNaseH_sf"/>
</dbReference>
<feature type="domain" description="RRM" evidence="5">
    <location>
        <begin position="522"/>
        <end position="596"/>
    </location>
</feature>
<evidence type="ECO:0000259" key="5">
    <source>
        <dbReference type="PROSITE" id="PS50102"/>
    </source>
</evidence>
<dbReference type="CDD" id="cd06145">
    <property type="entry name" value="REX1_like"/>
    <property type="match status" value="1"/>
</dbReference>
<dbReference type="PANTHER" id="PTHR12801:SF82">
    <property type="entry name" value="RNA EXONUCLEASE 5"/>
    <property type="match status" value="1"/>
</dbReference>
<dbReference type="GeneTree" id="ENSGT00940000161162"/>
<name>A0A8C4SHA7_ERPCA</name>
<dbReference type="InterPro" id="IPR047021">
    <property type="entry name" value="REXO1/3/4-like"/>
</dbReference>
<dbReference type="Gene3D" id="3.30.70.330">
    <property type="match status" value="2"/>
</dbReference>
<dbReference type="InterPro" id="IPR012677">
    <property type="entry name" value="Nucleotide-bd_a/b_plait_sf"/>
</dbReference>
<dbReference type="SMART" id="SM00360">
    <property type="entry name" value="RRM"/>
    <property type="match status" value="2"/>
</dbReference>
<sequence>MGSDINGECKRKRKNGSISNGQEDLLIKKTKILNASNCSVLEEAKFPRLSVPFSSIQNPISIEQVSELLQFAALGTLHGAKQPSWCRLHHQRKLTGVNVIIVQGVSQLHFYRYFLHFKNIRRIYSHKFSLSALPPPDDFLCRILNMRFEETKTPADIKTHFSKETSSHSSKHVSAASALDLNVDPIIKRYGAEKGGLTKYLLSKKEMKKNDYPLEGYPDYKDYVTTNCTGPVTDDSPLFGLDCEMCATDKGMKLTRVSLVDNNGQCIMDELVKPKERIVDYLTKFSGITEALLKPITTTLQDVQKQLKKLLPSNAVLVGHSLNFDLQALEMTHPYILDTSLLFIRNFGRKLKLKFLAGAVLGWRIQCEARTGHDPCEDAMAALGLAQYFIREGPKQVAELMLDDLLRKYQNSEHDPSFVYTEPVQPEVFSRHQKTLGNGLESNSLLDSLQKVNLPGIYIVKKDHGNNLPCQEGKLHRIECTSEKEVLQEAMKEIPSRFFSIVNFSSYEQSHQMMVEKVAQICTVYAGPFDKDFEMKRVKKLFLSCGPITSINLINGTLTPFVCVEYEVLEGAHLAMEFLNGYELNGSTIKVVRPVTTATLDYDLVLKELESEARNENVIFVSGVSKKLTESDLHHKFSTFGQIEGVFLPRDQLTGKHRKYGLIKYQTALGSTSALSSEVFLHKRKIKMCWAYTPFYLHTWTNRNSYDTLQMSSTTRTLLPNVISRFHDQKLHMEENIPRQMKKIDRKVGKLFKSLPIKTFCLLLLPGQDRSNGSLPGLCMTSIKRIPSNALGTS</sequence>
<dbReference type="Proteomes" id="UP000694620">
    <property type="component" value="Chromosome 11"/>
</dbReference>
<dbReference type="AlphaFoldDB" id="A0A8C4SHA7"/>
<gene>
    <name evidence="6" type="primary">REXO5</name>
</gene>
<dbReference type="InterPro" id="IPR013520">
    <property type="entry name" value="Ribonucl_H"/>
</dbReference>
<dbReference type="Ensembl" id="ENSECRT00000016734.1">
    <property type="protein sequence ID" value="ENSECRP00000016441.1"/>
    <property type="gene ID" value="ENSECRG00000010943.1"/>
</dbReference>
<dbReference type="InterPro" id="IPR000504">
    <property type="entry name" value="RRM_dom"/>
</dbReference>
<keyword evidence="3" id="KW-0269">Exonuclease</keyword>
<dbReference type="PROSITE" id="PS50102">
    <property type="entry name" value="RRM"/>
    <property type="match status" value="2"/>
</dbReference>
<organism evidence="6 7">
    <name type="scientific">Erpetoichthys calabaricus</name>
    <name type="common">Rope fish</name>
    <name type="synonym">Calamoichthys calabaricus</name>
    <dbReference type="NCBI Taxonomy" id="27687"/>
    <lineage>
        <taxon>Eukaryota</taxon>
        <taxon>Metazoa</taxon>
        <taxon>Chordata</taxon>
        <taxon>Craniata</taxon>
        <taxon>Vertebrata</taxon>
        <taxon>Euteleostomi</taxon>
        <taxon>Actinopterygii</taxon>
        <taxon>Polypteriformes</taxon>
        <taxon>Polypteridae</taxon>
        <taxon>Erpetoichthys</taxon>
    </lineage>
</organism>
<keyword evidence="4" id="KW-0694">RNA-binding</keyword>
<dbReference type="GO" id="GO:0005634">
    <property type="term" value="C:nucleus"/>
    <property type="evidence" value="ECO:0007669"/>
    <property type="project" value="TreeGrafter"/>
</dbReference>
<proteinExistence type="predicted"/>
<dbReference type="PANTHER" id="PTHR12801">
    <property type="entry name" value="RNA EXONUCLEASE REXO1 / RECO3 FAMILY MEMBER-RELATED"/>
    <property type="match status" value="1"/>
</dbReference>
<dbReference type="SMART" id="SM00479">
    <property type="entry name" value="EXOIII"/>
    <property type="match status" value="1"/>
</dbReference>
<reference evidence="6" key="1">
    <citation type="submission" date="2021-06" db="EMBL/GenBank/DDBJ databases">
        <authorList>
            <consortium name="Wellcome Sanger Institute Data Sharing"/>
        </authorList>
    </citation>
    <scope>NUCLEOTIDE SEQUENCE [LARGE SCALE GENOMIC DNA]</scope>
</reference>
<dbReference type="GO" id="GO:0003723">
    <property type="term" value="F:RNA binding"/>
    <property type="evidence" value="ECO:0007669"/>
    <property type="project" value="UniProtKB-UniRule"/>
</dbReference>